<dbReference type="NCBIfam" id="TIGR00144">
    <property type="entry name" value="beta_RFAP_syn"/>
    <property type="match status" value="1"/>
</dbReference>
<dbReference type="Pfam" id="PF01947">
    <property type="entry name" value="Rv2949c-like"/>
    <property type="match status" value="1"/>
</dbReference>
<evidence type="ECO:0000313" key="8">
    <source>
        <dbReference type="Proteomes" id="UP001305652"/>
    </source>
</evidence>
<dbReference type="InterPro" id="IPR006204">
    <property type="entry name" value="GHMP_kinase_N_dom"/>
</dbReference>
<dbReference type="GO" id="GO:0005524">
    <property type="term" value="F:ATP binding"/>
    <property type="evidence" value="ECO:0007669"/>
    <property type="project" value="UniProtKB-KW"/>
</dbReference>
<sequence>MAFDGLPRSRLLTSRHLFVLYILNAYIDMEPLTTEGIVEKIRKIEEGVGRLSPMQKVLIGTDGSVTGLLEMATGHPVSITTLVQDVLSADAGAATELDIEPGEEINYRIVELRDSVTGEVLIYAVSITPLRRLAPEFRHDLMRADIPIGRILRHHRIESRREITDARVIRAGADLARSFKVNRCEPMVSRRYRIIHQEEPLIVIEEIFPCTAFTDEIRVVVDAPSRLHITLIDMNGASGRVDGGVGVTLDEPGCVLDARKATGIEVRGGNDEARRRVADAARATKEAFGLPGGAEIALHSIARQHAGLGSGTQIALATAAAICRLYERDVPVADLAKVVGRGGTSGIGTAAFEQGGFILDGGHRFGSPGGKDGFRPSAASRGIAPPPVLARHRFPEDWGILLVTPDVSAGVHGTAEVDIFRTHCPVPLEEVREVCHEVLMRMIPGIVEHDLDLFGSAVNRTQQLGFKKVEVGLQHPVVPALLEAMVQAGAAGAGLSSFGPTVYAIGDSGMADLARAAEEVLVGHGGLVTLTRARNCGAKMRAG</sequence>
<dbReference type="InterPro" id="IPR014721">
    <property type="entry name" value="Ribsml_uS5_D2-typ_fold_subgr"/>
</dbReference>
<dbReference type="InterPro" id="IPR013750">
    <property type="entry name" value="GHMP_kinase_C_dom"/>
</dbReference>
<accession>A0AAX4FWA6</accession>
<evidence type="ECO:0000313" key="7">
    <source>
        <dbReference type="EMBL" id="WOX57484.1"/>
    </source>
</evidence>
<evidence type="ECO:0000256" key="2">
    <source>
        <dbReference type="ARBA" id="ARBA00022679"/>
    </source>
</evidence>
<evidence type="ECO:0000259" key="5">
    <source>
        <dbReference type="Pfam" id="PF00288"/>
    </source>
</evidence>
<dbReference type="SUPFAM" id="SSF55060">
    <property type="entry name" value="GHMP Kinase, C-terminal domain"/>
    <property type="match status" value="1"/>
</dbReference>
<reference evidence="7 8" key="1">
    <citation type="submission" date="2023-10" db="EMBL/GenBank/DDBJ databases">
        <title>The complete genome sequence of Methanoculleus receptaculi DSM 18860.</title>
        <authorList>
            <person name="Lai S.-J."/>
            <person name="You Y.-T."/>
            <person name="Chen S.-C."/>
        </authorList>
    </citation>
    <scope>NUCLEOTIDE SEQUENCE [LARGE SCALE GENOMIC DNA]</scope>
    <source>
        <strain evidence="7 8">DSM 18860</strain>
    </source>
</reference>
<dbReference type="EC" id="2.4.2.54" evidence="7"/>
<dbReference type="InterPro" id="IPR036554">
    <property type="entry name" value="GHMP_kinase_C_sf"/>
</dbReference>
<dbReference type="InterPro" id="IPR004422">
    <property type="entry name" value="RFAP_synthase"/>
</dbReference>
<dbReference type="EMBL" id="CP137642">
    <property type="protein sequence ID" value="WOX57484.1"/>
    <property type="molecule type" value="Genomic_DNA"/>
</dbReference>
<dbReference type="InterPro" id="IPR020568">
    <property type="entry name" value="Ribosomal_Su5_D2-typ_SF"/>
</dbReference>
<organism evidence="7 8">
    <name type="scientific">Methanoculleus receptaculi</name>
    <dbReference type="NCBI Taxonomy" id="394967"/>
    <lineage>
        <taxon>Archaea</taxon>
        <taxon>Methanobacteriati</taxon>
        <taxon>Methanobacteriota</taxon>
        <taxon>Stenosarchaea group</taxon>
        <taxon>Methanomicrobia</taxon>
        <taxon>Methanomicrobiales</taxon>
        <taxon>Methanomicrobiaceae</taxon>
        <taxon>Methanoculleus</taxon>
    </lineage>
</organism>
<dbReference type="GO" id="GO:0008652">
    <property type="term" value="P:amino acid biosynthetic process"/>
    <property type="evidence" value="ECO:0007669"/>
    <property type="project" value="UniProtKB-KW"/>
</dbReference>
<dbReference type="PANTHER" id="PTHR20861:SF6">
    <property type="entry name" value="BETA-RIBOFURANOSYLPHENOL 5'-PHOSPHATE SYNTHASE"/>
    <property type="match status" value="1"/>
</dbReference>
<gene>
    <name evidence="7" type="ORF">R6Y96_09340</name>
</gene>
<dbReference type="Gene3D" id="3.30.230.10">
    <property type="match status" value="1"/>
</dbReference>
<dbReference type="Pfam" id="PF08544">
    <property type="entry name" value="GHMP_kinases_C"/>
    <property type="match status" value="1"/>
</dbReference>
<feature type="domain" description="GHMP kinase N-terminal" evidence="5">
    <location>
        <begin position="277"/>
        <end position="354"/>
    </location>
</feature>
<dbReference type="NCBIfam" id="NF040726">
    <property type="entry name" value="BetaRFA-P_synth"/>
    <property type="match status" value="1"/>
</dbReference>
<dbReference type="InterPro" id="IPR053442">
    <property type="entry name" value="Beta-RFA-P_synthase"/>
</dbReference>
<keyword evidence="3" id="KW-0547">Nucleotide-binding</keyword>
<keyword evidence="7" id="KW-0328">Glycosyltransferase</keyword>
<dbReference type="GeneID" id="85733359"/>
<keyword evidence="8" id="KW-1185">Reference proteome</keyword>
<dbReference type="Gene3D" id="3.40.1410.10">
    <property type="entry name" value="Chorismate lyase-like"/>
    <property type="match status" value="1"/>
</dbReference>
<proteinExistence type="predicted"/>
<protein>
    <submittedName>
        <fullName evidence="7">Beta-ribofuranosylaminobenzene 5'-phosphate synthase</fullName>
        <ecNumber evidence="7">2.4.2.54</ecNumber>
    </submittedName>
</protein>
<evidence type="ECO:0000256" key="1">
    <source>
        <dbReference type="ARBA" id="ARBA00022605"/>
    </source>
</evidence>
<evidence type="ECO:0000259" key="6">
    <source>
        <dbReference type="Pfam" id="PF08544"/>
    </source>
</evidence>
<dbReference type="Proteomes" id="UP001305652">
    <property type="component" value="Chromosome"/>
</dbReference>
<keyword evidence="2 7" id="KW-0808">Transferase</keyword>
<evidence type="ECO:0000256" key="4">
    <source>
        <dbReference type="ARBA" id="ARBA00022840"/>
    </source>
</evidence>
<dbReference type="GO" id="GO:0043793">
    <property type="term" value="F:beta-ribofuranosylaminobenzene 5'-phosphate synthase activity"/>
    <property type="evidence" value="ECO:0007669"/>
    <property type="project" value="UniProtKB-EC"/>
</dbReference>
<dbReference type="AlphaFoldDB" id="A0AAX4FWA6"/>
<dbReference type="KEGG" id="mrc:R6Y96_09340"/>
<dbReference type="SUPFAM" id="SSF64288">
    <property type="entry name" value="Chorismate lyase-like"/>
    <property type="match status" value="1"/>
</dbReference>
<evidence type="ECO:0000256" key="3">
    <source>
        <dbReference type="ARBA" id="ARBA00022741"/>
    </source>
</evidence>
<dbReference type="RefSeq" id="WP_318621114.1">
    <property type="nucleotide sequence ID" value="NZ_CP137642.1"/>
</dbReference>
<dbReference type="SUPFAM" id="SSF54211">
    <property type="entry name" value="Ribosomal protein S5 domain 2-like"/>
    <property type="match status" value="1"/>
</dbReference>
<name>A0AAX4FWA6_9EURY</name>
<dbReference type="InterPro" id="IPR028978">
    <property type="entry name" value="Chorismate_lyase_/UTRA_dom_sf"/>
</dbReference>
<dbReference type="Pfam" id="PF00288">
    <property type="entry name" value="GHMP_kinases_N"/>
    <property type="match status" value="1"/>
</dbReference>
<keyword evidence="4" id="KW-0067">ATP-binding</keyword>
<feature type="domain" description="GHMP kinase C-terminal" evidence="6">
    <location>
        <begin position="442"/>
        <end position="512"/>
    </location>
</feature>
<dbReference type="PANTHER" id="PTHR20861">
    <property type="entry name" value="HOMOSERINE/4-DIPHOSPHOCYTIDYL-2-C-METHYL-D-ERYTHRITOL KINASE"/>
    <property type="match status" value="1"/>
</dbReference>
<keyword evidence="1" id="KW-0028">Amino-acid biosynthesis</keyword>
<dbReference type="InterPro" id="IPR002800">
    <property type="entry name" value="Rv2949c-like"/>
</dbReference>